<name>A0A6A6TX90_9PEZI</name>
<gene>
    <name evidence="4" type="ORF">BT63DRAFT_430057</name>
</gene>
<proteinExistence type="predicted"/>
<dbReference type="OrthoDB" id="5413827at2759"/>
<feature type="domain" description="2EXR" evidence="2">
    <location>
        <begin position="46"/>
        <end position="118"/>
    </location>
</feature>
<sequence length="339" mass="39957">MTKRKATDDLASTVRKRTPSQPFTAPKDAQTKHIVKRNSIESPLLRLPIELRHRIWKYVFDDGRILHIKHPNEEHDNSRKSKRVIVYGPWQNVFCASRENPVDMYEKSKTGPDPTFTGKGSPHFEMEEDEDWYTHLNCDEHMEVKLDTGKLPVWSEHRQFKLCKNPQPKATAQLQLFRACRQTFNEANQVFWSNTTFSFNDPHSFSLFMKERSTYQKKSIRTLRLGLDLWYPEVIDEWNKAFAAGLIKSLPGLRVLHLYVRNRCSHHHPGKSPRDTFHTLRSVIWPAHMLANFENFARLPLESVTVVWRNIIGDIAPSWSHEIGREWENRLRRYILGLY</sequence>
<dbReference type="AlphaFoldDB" id="A0A6A6TX90"/>
<feature type="domain" description="DUF7730" evidence="3">
    <location>
        <begin position="122"/>
        <end position="230"/>
    </location>
</feature>
<dbReference type="Proteomes" id="UP000799302">
    <property type="component" value="Unassembled WGS sequence"/>
</dbReference>
<reference evidence="4" key="1">
    <citation type="journal article" date="2020" name="Stud. Mycol.">
        <title>101 Dothideomycetes genomes: a test case for predicting lifestyles and emergence of pathogens.</title>
        <authorList>
            <person name="Haridas S."/>
            <person name="Albert R."/>
            <person name="Binder M."/>
            <person name="Bloem J."/>
            <person name="Labutti K."/>
            <person name="Salamov A."/>
            <person name="Andreopoulos B."/>
            <person name="Baker S."/>
            <person name="Barry K."/>
            <person name="Bills G."/>
            <person name="Bluhm B."/>
            <person name="Cannon C."/>
            <person name="Castanera R."/>
            <person name="Culley D."/>
            <person name="Daum C."/>
            <person name="Ezra D."/>
            <person name="Gonzalez J."/>
            <person name="Henrissat B."/>
            <person name="Kuo A."/>
            <person name="Liang C."/>
            <person name="Lipzen A."/>
            <person name="Lutzoni F."/>
            <person name="Magnuson J."/>
            <person name="Mondo S."/>
            <person name="Nolan M."/>
            <person name="Ohm R."/>
            <person name="Pangilinan J."/>
            <person name="Park H.-J."/>
            <person name="Ramirez L."/>
            <person name="Alfaro M."/>
            <person name="Sun H."/>
            <person name="Tritt A."/>
            <person name="Yoshinaga Y."/>
            <person name="Zwiers L.-H."/>
            <person name="Turgeon B."/>
            <person name="Goodwin S."/>
            <person name="Spatafora J."/>
            <person name="Crous P."/>
            <person name="Grigoriev I."/>
        </authorList>
    </citation>
    <scope>NUCLEOTIDE SEQUENCE</scope>
    <source>
        <strain evidence="4">CBS 115976</strain>
    </source>
</reference>
<dbReference type="InterPro" id="IPR045518">
    <property type="entry name" value="2EXR"/>
</dbReference>
<keyword evidence="5" id="KW-1185">Reference proteome</keyword>
<evidence type="ECO:0000256" key="1">
    <source>
        <dbReference type="SAM" id="MobiDB-lite"/>
    </source>
</evidence>
<dbReference type="Pfam" id="PF24864">
    <property type="entry name" value="DUF7730"/>
    <property type="match status" value="1"/>
</dbReference>
<dbReference type="EMBL" id="MU004244">
    <property type="protein sequence ID" value="KAF2663787.1"/>
    <property type="molecule type" value="Genomic_DNA"/>
</dbReference>
<organism evidence="4 5">
    <name type="scientific">Microthyrium microscopicum</name>
    <dbReference type="NCBI Taxonomy" id="703497"/>
    <lineage>
        <taxon>Eukaryota</taxon>
        <taxon>Fungi</taxon>
        <taxon>Dikarya</taxon>
        <taxon>Ascomycota</taxon>
        <taxon>Pezizomycotina</taxon>
        <taxon>Dothideomycetes</taxon>
        <taxon>Dothideomycetes incertae sedis</taxon>
        <taxon>Microthyriales</taxon>
        <taxon>Microthyriaceae</taxon>
        <taxon>Microthyrium</taxon>
    </lineage>
</organism>
<dbReference type="PANTHER" id="PTHR38790:SF4">
    <property type="entry name" value="2EXR DOMAIN-CONTAINING PROTEIN"/>
    <property type="match status" value="1"/>
</dbReference>
<evidence type="ECO:0000259" key="3">
    <source>
        <dbReference type="Pfam" id="PF24864"/>
    </source>
</evidence>
<evidence type="ECO:0000313" key="5">
    <source>
        <dbReference type="Proteomes" id="UP000799302"/>
    </source>
</evidence>
<dbReference type="Pfam" id="PF20150">
    <property type="entry name" value="2EXR"/>
    <property type="match status" value="1"/>
</dbReference>
<dbReference type="PANTHER" id="PTHR38790">
    <property type="entry name" value="2EXR DOMAIN-CONTAINING PROTEIN-RELATED"/>
    <property type="match status" value="1"/>
</dbReference>
<protein>
    <recommendedName>
        <fullName evidence="6">F-box domain-containing protein</fullName>
    </recommendedName>
</protein>
<evidence type="ECO:0000313" key="4">
    <source>
        <dbReference type="EMBL" id="KAF2663787.1"/>
    </source>
</evidence>
<evidence type="ECO:0000259" key="2">
    <source>
        <dbReference type="Pfam" id="PF20150"/>
    </source>
</evidence>
<accession>A0A6A6TX90</accession>
<evidence type="ECO:0008006" key="6">
    <source>
        <dbReference type="Google" id="ProtNLM"/>
    </source>
</evidence>
<feature type="region of interest" description="Disordered" evidence="1">
    <location>
        <begin position="1"/>
        <end position="31"/>
    </location>
</feature>
<dbReference type="InterPro" id="IPR056632">
    <property type="entry name" value="DUF7730"/>
</dbReference>